<feature type="compositionally biased region" description="Low complexity" evidence="1">
    <location>
        <begin position="169"/>
        <end position="179"/>
    </location>
</feature>
<accession>A0ABQ5EGB8</accession>
<protein>
    <submittedName>
        <fullName evidence="2">Uncharacterized protein</fullName>
    </submittedName>
</protein>
<comment type="caution">
    <text evidence="2">The sequence shown here is derived from an EMBL/GenBank/DDBJ whole genome shotgun (WGS) entry which is preliminary data.</text>
</comment>
<reference evidence="2" key="2">
    <citation type="submission" date="2022-01" db="EMBL/GenBank/DDBJ databases">
        <authorList>
            <person name="Yamashiro T."/>
            <person name="Shiraishi A."/>
            <person name="Satake H."/>
            <person name="Nakayama K."/>
        </authorList>
    </citation>
    <scope>NUCLEOTIDE SEQUENCE</scope>
</reference>
<evidence type="ECO:0000256" key="1">
    <source>
        <dbReference type="SAM" id="MobiDB-lite"/>
    </source>
</evidence>
<evidence type="ECO:0000313" key="3">
    <source>
        <dbReference type="Proteomes" id="UP001151760"/>
    </source>
</evidence>
<proteinExistence type="predicted"/>
<feature type="compositionally biased region" description="Basic residues" evidence="1">
    <location>
        <begin position="145"/>
        <end position="157"/>
    </location>
</feature>
<evidence type="ECO:0000313" key="2">
    <source>
        <dbReference type="EMBL" id="GJT49807.1"/>
    </source>
</evidence>
<dbReference type="EMBL" id="BQNB010016268">
    <property type="protein sequence ID" value="GJT49807.1"/>
    <property type="molecule type" value="Genomic_DNA"/>
</dbReference>
<name>A0ABQ5EGB8_9ASTR</name>
<feature type="compositionally biased region" description="Basic and acidic residues" evidence="1">
    <location>
        <begin position="122"/>
        <end position="133"/>
    </location>
</feature>
<gene>
    <name evidence="2" type="ORF">Tco_0975964</name>
</gene>
<reference evidence="2" key="1">
    <citation type="journal article" date="2022" name="Int. J. Mol. Sci.">
        <title>Draft Genome of Tanacetum Coccineum: Genomic Comparison of Closely Related Tanacetum-Family Plants.</title>
        <authorList>
            <person name="Yamashiro T."/>
            <person name="Shiraishi A."/>
            <person name="Nakayama K."/>
            <person name="Satake H."/>
        </authorList>
    </citation>
    <scope>NUCLEOTIDE SEQUENCE</scope>
</reference>
<sequence length="179" mass="20943">MKQKCVTTKQFWKTHKQVNQVLHQGVSQLAEQAIEEFNENNLKPCVAATIIEDRDVFRSKSNVIHVYPTTTTLTESTSSADLQQQLYFKMKRSRQDQANDPTLWEVLKCKFEKCLTSNTSCREDDIHSHHDDHQEDDAPPEGEKRVKRHKESKRSKHSTKDSTIYVSKQQQQQQQEWDA</sequence>
<keyword evidence="3" id="KW-1185">Reference proteome</keyword>
<feature type="region of interest" description="Disordered" evidence="1">
    <location>
        <begin position="122"/>
        <end position="179"/>
    </location>
</feature>
<dbReference type="Proteomes" id="UP001151760">
    <property type="component" value="Unassembled WGS sequence"/>
</dbReference>
<organism evidence="2 3">
    <name type="scientific">Tanacetum coccineum</name>
    <dbReference type="NCBI Taxonomy" id="301880"/>
    <lineage>
        <taxon>Eukaryota</taxon>
        <taxon>Viridiplantae</taxon>
        <taxon>Streptophyta</taxon>
        <taxon>Embryophyta</taxon>
        <taxon>Tracheophyta</taxon>
        <taxon>Spermatophyta</taxon>
        <taxon>Magnoliopsida</taxon>
        <taxon>eudicotyledons</taxon>
        <taxon>Gunneridae</taxon>
        <taxon>Pentapetalae</taxon>
        <taxon>asterids</taxon>
        <taxon>campanulids</taxon>
        <taxon>Asterales</taxon>
        <taxon>Asteraceae</taxon>
        <taxon>Asteroideae</taxon>
        <taxon>Anthemideae</taxon>
        <taxon>Anthemidinae</taxon>
        <taxon>Tanacetum</taxon>
    </lineage>
</organism>